<dbReference type="InterPro" id="IPR026960">
    <property type="entry name" value="RVT-Znf"/>
</dbReference>
<sequence>MQISHLLFVDDTLVFCEESSDQMTYLSWLLMWFEACLGLRINLEKSEMIPVGRVHNIEGLALELGCKVGGIPSCYLGMPLGATFNSLVVWDGVEERFRRRLATWKRQYISKGGRLTLIRSTLSSMPIYFMSLFYLPRKVRWNLVCLEKRKGGLGVRNLALMNSALLCKWNWRYANERETLWRRVISLKYDEEEGGWRIRDVMGRNGVGLWKAIGKKWGLLDGKVVGNGLRVKFWDDKWCGDGPLCESFPSLYSMSMSKNAWVSEVWNPVGDGDGWTPLFARAFNDWEIDLLERLLQKIHAFKVQREEEDRVIWIASNDGAFSVKSLYSMLEPGGSSMFPSERIWRARVPPKVAFFAWEASWGKVLIQEQLQRRGFSLANRCFLCLSEEETVDHLLFHCVKTRVPWNLLFSLFGVYWTLSCTMKATLLGWNGGFVGKRRKRVWQMTPLCIFWSVWKERNRLAFGNEELSLQRLDRLLVREGGVYTPSLILDVVVSKIPPTFLLLRCLGILLQKVDDRLYVLEKINWMYTQANIAFPSNRLGLAKAMGLVAASHLDTVLEKLKDILDNVGQSIFQRILSFFSDRGRMEESDDIHAALALMYGYAARYAPSTVIEARIDALVGTNMLSRLLHVRHPTAKQAVITAIDLLGRAVINAAESGASFPLKRRDQLLDYILTLMGCDDDDGFAESSLELLHTQALALSACTTLVSVEPKLTIETRNHVMKATLGFFALPNEPSDVVDPLIDNLITLLCAILLTSCWFVVDSKSFEVLVEEVHGKSRGDFNMIRYPLERSRGGNLSLDMRRFSEVHFPGVVQCVLPKPVSAHFPILLDGEGVRRGSTSFRFENMWLKEEGFKDLLRLWWDGLNFSRSASFILAKKMKALKPIMRNWNKEVFGKIEVHKALALNCVNFWDKVESCRSLSLVKEDSRREAKENYKKRNQMARIKINGMWITEDIEIKEEVSRAFQKLLLAIDEWRPKWDFHENGGRFVQSVNATFSMLIAKKRDAEDLRDFRLISLVGGLYKWLAKVLANRLKLVLAKVISNAQNVFVGGRQIMDAVLIANEAIDSILKSKGGTILCKLDIEKVYDHVERYFLFSVLEKMGFGEKWIRWIKWCVSTASPSVLVNGTPTGFFQSSRGLRQGDSFSPYLFVVVMEALSCLIKRAVRIGFLSPCQVKGRRSEGVKIYHLLFVDDTLIFCKANEDQVTFLSWFLMWLEAISGLKVNLDKSELIPMGNVENVEELASELGCKVGGLPSTYLGMPLGAPFMSVAAWDGVEERFHKRLTMWKY</sequence>
<name>A0A438JSQ9_VITVI</name>
<evidence type="ECO:0000259" key="1">
    <source>
        <dbReference type="PROSITE" id="PS50878"/>
    </source>
</evidence>
<dbReference type="EMBL" id="QGNW01000029">
    <property type="protein sequence ID" value="RVX11991.1"/>
    <property type="molecule type" value="Genomic_DNA"/>
</dbReference>
<dbReference type="Proteomes" id="UP000288805">
    <property type="component" value="Unassembled WGS sequence"/>
</dbReference>
<dbReference type="PANTHER" id="PTHR23120">
    <property type="entry name" value="MAESTRO-RELATED HEAT DOMAIN-CONTAINING"/>
    <property type="match status" value="1"/>
</dbReference>
<dbReference type="SUPFAM" id="SSF56672">
    <property type="entry name" value="DNA/RNA polymerases"/>
    <property type="match status" value="1"/>
</dbReference>
<feature type="domain" description="Reverse transcriptase" evidence="1">
    <location>
        <begin position="1"/>
        <end position="80"/>
    </location>
</feature>
<gene>
    <name evidence="2" type="primary">SGR6_12</name>
    <name evidence="2" type="ORF">CK203_009403</name>
</gene>
<dbReference type="Pfam" id="PF23210">
    <property type="entry name" value="HEAT_Maestro_2"/>
    <property type="match status" value="1"/>
</dbReference>
<accession>A0A438JSQ9</accession>
<protein>
    <submittedName>
        <fullName evidence="2">Protein SHOOT GRAVITROPISM 6</fullName>
    </submittedName>
</protein>
<comment type="caution">
    <text evidence="2">The sequence shown here is derived from an EMBL/GenBank/DDBJ whole genome shotgun (WGS) entry which is preliminary data.</text>
</comment>
<evidence type="ECO:0000313" key="3">
    <source>
        <dbReference type="Proteomes" id="UP000288805"/>
    </source>
</evidence>
<proteinExistence type="predicted"/>
<dbReference type="Pfam" id="PF00078">
    <property type="entry name" value="RVT_1"/>
    <property type="match status" value="1"/>
</dbReference>
<feature type="domain" description="Reverse transcriptase" evidence="1">
    <location>
        <begin position="979"/>
        <end position="1259"/>
    </location>
</feature>
<reference evidence="2 3" key="1">
    <citation type="journal article" date="2018" name="PLoS Genet.">
        <title>Population sequencing reveals clonal diversity and ancestral inbreeding in the grapevine cultivar Chardonnay.</title>
        <authorList>
            <person name="Roach M.J."/>
            <person name="Johnson D.L."/>
            <person name="Bohlmann J."/>
            <person name="van Vuuren H.J."/>
            <person name="Jones S.J."/>
            <person name="Pretorius I.S."/>
            <person name="Schmidt S.A."/>
            <person name="Borneman A.R."/>
        </authorList>
    </citation>
    <scope>NUCLEOTIDE SEQUENCE [LARGE SCALE GENOMIC DNA]</scope>
    <source>
        <strain evidence="3">cv. Chardonnay</strain>
        <tissue evidence="2">Leaf</tissue>
    </source>
</reference>
<dbReference type="SUPFAM" id="SSF48371">
    <property type="entry name" value="ARM repeat"/>
    <property type="match status" value="1"/>
</dbReference>
<dbReference type="Pfam" id="PF13966">
    <property type="entry name" value="zf-RVT"/>
    <property type="match status" value="1"/>
</dbReference>
<dbReference type="PROSITE" id="PS50878">
    <property type="entry name" value="RT_POL"/>
    <property type="match status" value="2"/>
</dbReference>
<dbReference type="CDD" id="cd01650">
    <property type="entry name" value="RT_nLTR_like"/>
    <property type="match status" value="1"/>
</dbReference>
<organism evidence="2 3">
    <name type="scientific">Vitis vinifera</name>
    <name type="common">Grape</name>
    <dbReference type="NCBI Taxonomy" id="29760"/>
    <lineage>
        <taxon>Eukaryota</taxon>
        <taxon>Viridiplantae</taxon>
        <taxon>Streptophyta</taxon>
        <taxon>Embryophyta</taxon>
        <taxon>Tracheophyta</taxon>
        <taxon>Spermatophyta</taxon>
        <taxon>Magnoliopsida</taxon>
        <taxon>eudicotyledons</taxon>
        <taxon>Gunneridae</taxon>
        <taxon>Pentapetalae</taxon>
        <taxon>rosids</taxon>
        <taxon>Vitales</taxon>
        <taxon>Vitaceae</taxon>
        <taxon>Viteae</taxon>
        <taxon>Vitis</taxon>
    </lineage>
</organism>
<dbReference type="InterPro" id="IPR000477">
    <property type="entry name" value="RT_dom"/>
</dbReference>
<dbReference type="InterPro" id="IPR043502">
    <property type="entry name" value="DNA/RNA_pol_sf"/>
</dbReference>
<dbReference type="InterPro" id="IPR055408">
    <property type="entry name" value="HEAT_MROH2B-like"/>
</dbReference>
<dbReference type="PANTHER" id="PTHR23120:SF0">
    <property type="entry name" value="MAESTRO HEAT-LIKE REPEAT FAMILY MEMBER 1"/>
    <property type="match status" value="1"/>
</dbReference>
<dbReference type="InterPro" id="IPR016024">
    <property type="entry name" value="ARM-type_fold"/>
</dbReference>
<dbReference type="InterPro" id="IPR045206">
    <property type="entry name" value="Maestro_heat-like_prot"/>
</dbReference>
<evidence type="ECO:0000313" key="2">
    <source>
        <dbReference type="EMBL" id="RVX11991.1"/>
    </source>
</evidence>